<accession>A0A158HRS5</accession>
<dbReference type="OrthoDB" id="9036076at2"/>
<sequence length="159" mass="17990">MPTSPKRKKKFGLAVRSRHKKTLFLPMDRASADQISLRFRMALEMIRQGHGDASAVQCMSQVTLLTGLITDAGYGRLDTAIITACEEGLLRVISANPEKRASKFEEDLISNLTLVINEHDRQLREIRLQILVEASEQLERRLEMATSPSDLINSRRKKT</sequence>
<name>A0A158HRS5_CABSO</name>
<protein>
    <submittedName>
        <fullName evidence="1">Fis family transcriptional regulator</fullName>
    </submittedName>
</protein>
<dbReference type="Proteomes" id="UP000054893">
    <property type="component" value="Unassembled WGS sequence"/>
</dbReference>
<dbReference type="RefSeq" id="WP_063493275.1">
    <property type="nucleotide sequence ID" value="NZ_FCOC02000019.1"/>
</dbReference>
<evidence type="ECO:0000313" key="1">
    <source>
        <dbReference type="EMBL" id="SAL46380.1"/>
    </source>
</evidence>
<proteinExistence type="predicted"/>
<dbReference type="AlphaFoldDB" id="A0A158HRS5"/>
<reference evidence="1 2" key="1">
    <citation type="submission" date="2016-01" db="EMBL/GenBank/DDBJ databases">
        <authorList>
            <person name="Oliw E.H."/>
        </authorList>
    </citation>
    <scope>NUCLEOTIDE SEQUENCE [LARGE SCALE GENOMIC DNA]</scope>
    <source>
        <strain evidence="1">LMG 22029</strain>
    </source>
</reference>
<dbReference type="EMBL" id="FCOC02000019">
    <property type="protein sequence ID" value="SAL46380.1"/>
    <property type="molecule type" value="Genomic_DNA"/>
</dbReference>
<organism evidence="1 2">
    <name type="scientific">Caballeronia sordidicola</name>
    <name type="common">Burkholderia sordidicola</name>
    <dbReference type="NCBI Taxonomy" id="196367"/>
    <lineage>
        <taxon>Bacteria</taxon>
        <taxon>Pseudomonadati</taxon>
        <taxon>Pseudomonadota</taxon>
        <taxon>Betaproteobacteria</taxon>
        <taxon>Burkholderiales</taxon>
        <taxon>Burkholderiaceae</taxon>
        <taxon>Caballeronia</taxon>
    </lineage>
</organism>
<gene>
    <name evidence="1" type="ORF">AWB64_04887</name>
</gene>
<evidence type="ECO:0000313" key="2">
    <source>
        <dbReference type="Proteomes" id="UP000054893"/>
    </source>
</evidence>